<dbReference type="SMART" id="SM00342">
    <property type="entry name" value="HTH_ARAC"/>
    <property type="match status" value="1"/>
</dbReference>
<dbReference type="Proteomes" id="UP000245288">
    <property type="component" value="Unassembled WGS sequence"/>
</dbReference>
<dbReference type="OrthoDB" id="9782164at2"/>
<comment type="caution">
    <text evidence="5">The sequence shown here is derived from an EMBL/GenBank/DDBJ whole genome shotgun (WGS) entry which is preliminary data.</text>
</comment>
<dbReference type="InterPro" id="IPR018060">
    <property type="entry name" value="HTH_AraC"/>
</dbReference>
<evidence type="ECO:0000256" key="3">
    <source>
        <dbReference type="ARBA" id="ARBA00023163"/>
    </source>
</evidence>
<keyword evidence="1" id="KW-0805">Transcription regulation</keyword>
<dbReference type="EMBL" id="JRFU01000011">
    <property type="protein sequence ID" value="PWE87872.1"/>
    <property type="molecule type" value="Genomic_DNA"/>
</dbReference>
<name>A0A2V1JSD9_EUBRA</name>
<dbReference type="Gene3D" id="2.60.120.10">
    <property type="entry name" value="Jelly Rolls"/>
    <property type="match status" value="1"/>
</dbReference>
<gene>
    <name evidence="5" type="ORF">LG34_01255</name>
</gene>
<dbReference type="RefSeq" id="WP_109214501.1">
    <property type="nucleotide sequence ID" value="NZ_CABMEW010000002.1"/>
</dbReference>
<dbReference type="InterPro" id="IPR009057">
    <property type="entry name" value="Homeodomain-like_sf"/>
</dbReference>
<evidence type="ECO:0000256" key="2">
    <source>
        <dbReference type="ARBA" id="ARBA00023125"/>
    </source>
</evidence>
<dbReference type="InterPro" id="IPR003313">
    <property type="entry name" value="AraC-bd"/>
</dbReference>
<dbReference type="PROSITE" id="PS00041">
    <property type="entry name" value="HTH_ARAC_FAMILY_1"/>
    <property type="match status" value="1"/>
</dbReference>
<reference evidence="5 6" key="1">
    <citation type="submission" date="2014-09" db="EMBL/GenBank/DDBJ databases">
        <title>Butyrate-producing bacteria isolated from human gut.</title>
        <authorList>
            <person name="Zhang Q."/>
            <person name="Zhao L."/>
        </authorList>
    </citation>
    <scope>NUCLEOTIDE SEQUENCE [LARGE SCALE GENOMIC DNA]</scope>
    <source>
        <strain evidence="5 6">21</strain>
    </source>
</reference>
<keyword evidence="2" id="KW-0238">DNA-binding</keyword>
<keyword evidence="6" id="KW-1185">Reference proteome</keyword>
<evidence type="ECO:0000259" key="4">
    <source>
        <dbReference type="PROSITE" id="PS01124"/>
    </source>
</evidence>
<dbReference type="PROSITE" id="PS01124">
    <property type="entry name" value="HTH_ARAC_FAMILY_2"/>
    <property type="match status" value="1"/>
</dbReference>
<dbReference type="SUPFAM" id="SSF46689">
    <property type="entry name" value="Homeodomain-like"/>
    <property type="match status" value="2"/>
</dbReference>
<dbReference type="PANTHER" id="PTHR43280">
    <property type="entry name" value="ARAC-FAMILY TRANSCRIPTIONAL REGULATOR"/>
    <property type="match status" value="1"/>
</dbReference>
<evidence type="ECO:0000313" key="6">
    <source>
        <dbReference type="Proteomes" id="UP000245288"/>
    </source>
</evidence>
<dbReference type="Pfam" id="PF02311">
    <property type="entry name" value="AraC_binding"/>
    <property type="match status" value="1"/>
</dbReference>
<protein>
    <recommendedName>
        <fullName evidence="4">HTH araC/xylS-type domain-containing protein</fullName>
    </recommendedName>
</protein>
<evidence type="ECO:0000256" key="1">
    <source>
        <dbReference type="ARBA" id="ARBA00023015"/>
    </source>
</evidence>
<feature type="domain" description="HTH araC/xylS-type" evidence="4">
    <location>
        <begin position="164"/>
        <end position="263"/>
    </location>
</feature>
<organism evidence="5 6">
    <name type="scientific">Eubacterium ramulus</name>
    <dbReference type="NCBI Taxonomy" id="39490"/>
    <lineage>
        <taxon>Bacteria</taxon>
        <taxon>Bacillati</taxon>
        <taxon>Bacillota</taxon>
        <taxon>Clostridia</taxon>
        <taxon>Eubacteriales</taxon>
        <taxon>Eubacteriaceae</taxon>
        <taxon>Eubacterium</taxon>
    </lineage>
</organism>
<accession>A0A2V1JSD9</accession>
<dbReference type="GO" id="GO:0003700">
    <property type="term" value="F:DNA-binding transcription factor activity"/>
    <property type="evidence" value="ECO:0007669"/>
    <property type="project" value="InterPro"/>
</dbReference>
<dbReference type="SUPFAM" id="SSF51215">
    <property type="entry name" value="Regulatory protein AraC"/>
    <property type="match status" value="1"/>
</dbReference>
<dbReference type="InterPro" id="IPR037923">
    <property type="entry name" value="HTH-like"/>
</dbReference>
<proteinExistence type="predicted"/>
<dbReference type="Pfam" id="PF12833">
    <property type="entry name" value="HTH_18"/>
    <property type="match status" value="1"/>
</dbReference>
<dbReference type="Gene3D" id="1.10.10.60">
    <property type="entry name" value="Homeodomain-like"/>
    <property type="match status" value="2"/>
</dbReference>
<dbReference type="InterPro" id="IPR014710">
    <property type="entry name" value="RmlC-like_jellyroll"/>
</dbReference>
<dbReference type="GO" id="GO:0043565">
    <property type="term" value="F:sequence-specific DNA binding"/>
    <property type="evidence" value="ECO:0007669"/>
    <property type="project" value="InterPro"/>
</dbReference>
<evidence type="ECO:0000313" key="5">
    <source>
        <dbReference type="EMBL" id="PWE87872.1"/>
    </source>
</evidence>
<dbReference type="InterPro" id="IPR018062">
    <property type="entry name" value="HTH_AraC-typ_CS"/>
</dbReference>
<sequence length="295" mass="34166">MLANFEQRDTSGAERVWTGRYRNLHNLPHWHLENELICVEQGTVTVSHNHQEYTLTAGESIFLASGEIHYIKSDPDSITAITLFDVALTADLTSHYQLCCAKLSGSYPILDTFSKIQKERTLKKPFFEQQTCVLITELMIHIFREEAYTPLISRPEHSSIDNYKHLLDEIDANYSYITFSDAAAFMGLSEPYFSRFFRKISGMTFSKYLNTVRLEHAIHMLQEHPRRLSVTEIASRCGFETIRHFNRVFRDITGMSPRELPSNYVPDFKPIRRIEDAFNPTLQSSELLTEPDTQE</sequence>
<dbReference type="PANTHER" id="PTHR43280:SF2">
    <property type="entry name" value="HTH-TYPE TRANSCRIPTIONAL REGULATOR EXSA"/>
    <property type="match status" value="1"/>
</dbReference>
<keyword evidence="3" id="KW-0804">Transcription</keyword>
<dbReference type="AlphaFoldDB" id="A0A2V1JSD9"/>